<dbReference type="AlphaFoldDB" id="A0AAJ4XAJ8"/>
<accession>A0AAJ4XAJ8</accession>
<evidence type="ECO:0000259" key="1">
    <source>
        <dbReference type="Pfam" id="PF19413"/>
    </source>
</evidence>
<dbReference type="SUPFAM" id="SSF48452">
    <property type="entry name" value="TPR-like"/>
    <property type="match status" value="1"/>
</dbReference>
<organism evidence="2 3">
    <name type="scientific">Sphingobacterium mizutaii</name>
    <dbReference type="NCBI Taxonomy" id="1010"/>
    <lineage>
        <taxon>Bacteria</taxon>
        <taxon>Pseudomonadati</taxon>
        <taxon>Bacteroidota</taxon>
        <taxon>Sphingobacteriia</taxon>
        <taxon>Sphingobacteriales</taxon>
        <taxon>Sphingobacteriaceae</taxon>
        <taxon>Sphingobacterium</taxon>
    </lineage>
</organism>
<proteinExistence type="predicted"/>
<reference evidence="2 3" key="1">
    <citation type="submission" date="2017-06" db="EMBL/GenBank/DDBJ databases">
        <authorList>
            <consortium name="Pathogen Informatics"/>
        </authorList>
    </citation>
    <scope>NUCLEOTIDE SEQUENCE [LARGE SCALE GENOMIC DNA]</scope>
    <source>
        <strain evidence="2 3">NCTC12149</strain>
    </source>
</reference>
<name>A0AAJ4XAJ8_9SPHI</name>
<dbReference type="Proteomes" id="UP000215355">
    <property type="component" value="Chromosome 1"/>
</dbReference>
<dbReference type="InterPro" id="IPR028061">
    <property type="entry name" value="Fis1_TPR_C"/>
</dbReference>
<dbReference type="Pfam" id="PF14559">
    <property type="entry name" value="TPR_19"/>
    <property type="match status" value="1"/>
</dbReference>
<dbReference type="InterPro" id="IPR030887">
    <property type="entry name" value="Beta-barrel_YaiO"/>
</dbReference>
<feature type="domain" description="YaiO beta-barrel" evidence="1">
    <location>
        <begin position="218"/>
        <end position="389"/>
    </location>
</feature>
<gene>
    <name evidence="2" type="ORF">SAMEA4412673_01582</name>
</gene>
<dbReference type="Pfam" id="PF14853">
    <property type="entry name" value="Fis1_TPR_C"/>
    <property type="match status" value="1"/>
</dbReference>
<dbReference type="Gene3D" id="1.25.40.10">
    <property type="entry name" value="Tetratricopeptide repeat domain"/>
    <property type="match status" value="1"/>
</dbReference>
<protein>
    <submittedName>
        <fullName evidence="2">Cytochrome c biogenesis factor</fullName>
    </submittedName>
</protein>
<dbReference type="Pfam" id="PF19413">
    <property type="entry name" value="YaiO"/>
    <property type="match status" value="1"/>
</dbReference>
<dbReference type="InterPro" id="IPR011990">
    <property type="entry name" value="TPR-like_helical_dom_sf"/>
</dbReference>
<evidence type="ECO:0000313" key="3">
    <source>
        <dbReference type="Proteomes" id="UP000215355"/>
    </source>
</evidence>
<evidence type="ECO:0000313" key="2">
    <source>
        <dbReference type="EMBL" id="SNV48562.1"/>
    </source>
</evidence>
<dbReference type="EMBL" id="LT906468">
    <property type="protein sequence ID" value="SNV48562.1"/>
    <property type="molecule type" value="Genomic_DNA"/>
</dbReference>
<dbReference type="KEGG" id="smiz:4412673_01582"/>
<dbReference type="NCBIfam" id="TIGR04390">
    <property type="entry name" value="OMP_YaiO_dom"/>
    <property type="match status" value="1"/>
</dbReference>
<sequence length="451" mass="52325">MFTICDNFFILKSICLDINPFKEITFVLYRVNLLMNLKTQLLTILVFFLSFGMQELYAQESNLNADELFQAARKEAFDNKNYPAAVNLAKTALAKNPDYTDISVFLGRLYTWMDKIDSARIVFKQLEVKETKDPDFYFAFGSLEYWEDNYPEALRIVNKGMTYDAKSMDLLLLKSKIANSTKDYKTAKATLDEILEIDPKNADARTLQMAIKEQVGINEVGVTYNWMYFDKQFEDNWHNIALSYKRGTPIGSFIFRANLANKFGSNGTQFELEAYPRISKMFYMYLGTGYSNSTGLFPKFRTAASLYANLPASFEAEVGFRQLKFTDNVWMYTASIGKYYKNFWFNARTYLTPSENNISQSYAATVRYYTKGSDGYLGFIVGTGISPDQNRDFMLFDNLYKLKTFKSGLDYNFSIKSKNIFNISSTYYNVEYKPKTRDNQVDFTVGYRRRF</sequence>